<feature type="non-terminal residue" evidence="2">
    <location>
        <position position="1"/>
    </location>
</feature>
<accession>A0AAN5C1B1</accession>
<gene>
    <name evidence="2" type="ORF">PMAYCL1PPCAC_03288</name>
</gene>
<feature type="compositionally biased region" description="Basic and acidic residues" evidence="1">
    <location>
        <begin position="78"/>
        <end position="94"/>
    </location>
</feature>
<proteinExistence type="predicted"/>
<evidence type="ECO:0000313" key="2">
    <source>
        <dbReference type="EMBL" id="GMR33093.1"/>
    </source>
</evidence>
<dbReference type="Proteomes" id="UP001328107">
    <property type="component" value="Unassembled WGS sequence"/>
</dbReference>
<reference evidence="3" key="1">
    <citation type="submission" date="2022-10" db="EMBL/GenBank/DDBJ databases">
        <title>Genome assembly of Pristionchus species.</title>
        <authorList>
            <person name="Yoshida K."/>
            <person name="Sommer R.J."/>
        </authorList>
    </citation>
    <scope>NUCLEOTIDE SEQUENCE [LARGE SCALE GENOMIC DNA]</scope>
    <source>
        <strain evidence="3">RS5460</strain>
    </source>
</reference>
<feature type="region of interest" description="Disordered" evidence="1">
    <location>
        <begin position="72"/>
        <end position="101"/>
    </location>
</feature>
<evidence type="ECO:0000313" key="3">
    <source>
        <dbReference type="Proteomes" id="UP001328107"/>
    </source>
</evidence>
<name>A0AAN5C1B1_9BILA</name>
<protein>
    <submittedName>
        <fullName evidence="2">Uncharacterized protein</fullName>
    </submittedName>
</protein>
<sequence>PLLSPPLSFPQSHQLFTTSEVSSIPFCPFHNGRLWLSSFPCHRPHLLPSPRSRELHGRAQSFHGLPSLLRRSSQVYGQKEESAGNRESDIREGAPGRPLYGAVSPPLQSSLLSTGYSGCGTFPSIGNCRRPQTASDSEWTRRPHHRAGFRPVACIDQGGLHRSPPRCTLLRSLAVRAVATQFDHHQAHHPNPLSIFNPSIISIGSHAKRLDLDLLGETGLSDPAAFISDLYSSPIVHVTLDDRARLFFGIDNTSWENFLNQKLTIGELQYVDAGSMAGLETEAPMRDFPPHVFIPYLEWKKVE</sequence>
<dbReference type="EMBL" id="BTRK01000001">
    <property type="protein sequence ID" value="GMR33093.1"/>
    <property type="molecule type" value="Genomic_DNA"/>
</dbReference>
<comment type="caution">
    <text evidence="2">The sequence shown here is derived from an EMBL/GenBank/DDBJ whole genome shotgun (WGS) entry which is preliminary data.</text>
</comment>
<keyword evidence="3" id="KW-1185">Reference proteome</keyword>
<organism evidence="2 3">
    <name type="scientific">Pristionchus mayeri</name>
    <dbReference type="NCBI Taxonomy" id="1317129"/>
    <lineage>
        <taxon>Eukaryota</taxon>
        <taxon>Metazoa</taxon>
        <taxon>Ecdysozoa</taxon>
        <taxon>Nematoda</taxon>
        <taxon>Chromadorea</taxon>
        <taxon>Rhabditida</taxon>
        <taxon>Rhabditina</taxon>
        <taxon>Diplogasteromorpha</taxon>
        <taxon>Diplogasteroidea</taxon>
        <taxon>Neodiplogasteridae</taxon>
        <taxon>Pristionchus</taxon>
    </lineage>
</organism>
<evidence type="ECO:0000256" key="1">
    <source>
        <dbReference type="SAM" id="MobiDB-lite"/>
    </source>
</evidence>
<dbReference type="AlphaFoldDB" id="A0AAN5C1B1"/>